<protein>
    <submittedName>
        <fullName evidence="1">Phage protein Gp19/Gp15/Gp42</fullName>
    </submittedName>
</protein>
<sequence>MPLASTLDVEARLGRPLTDDERTQALTLLSDAELILLARVPDLRTNLDRLESAIMIEANMVLRVLRNPDAFVSENDGNYGYQRAYAEPQGRLWVTDDEWKILGVGVGVFVLQPDFTPYQGLV</sequence>
<dbReference type="AlphaFoldDB" id="A0A1I1CJW1"/>
<dbReference type="Pfam" id="PF09355">
    <property type="entry name" value="Phage_Gp19"/>
    <property type="match status" value="1"/>
</dbReference>
<dbReference type="EMBL" id="FOKG01000027">
    <property type="protein sequence ID" value="SFB61188.1"/>
    <property type="molecule type" value="Genomic_DNA"/>
</dbReference>
<dbReference type="Proteomes" id="UP000243799">
    <property type="component" value="Unassembled WGS sequence"/>
</dbReference>
<proteinExistence type="predicted"/>
<dbReference type="InterPro" id="IPR018963">
    <property type="entry name" value="Mycophage_D29_Gp19"/>
</dbReference>
<reference evidence="2" key="1">
    <citation type="submission" date="2016-10" db="EMBL/GenBank/DDBJ databases">
        <authorList>
            <person name="Varghese N."/>
            <person name="Submissions S."/>
        </authorList>
    </citation>
    <scope>NUCLEOTIDE SEQUENCE [LARGE SCALE GENOMIC DNA]</scope>
    <source>
        <strain evidence="2">CGMCC 4.3568</strain>
    </source>
</reference>
<accession>A0A1I1CJW1</accession>
<gene>
    <name evidence="1" type="ORF">SAMN05216266_12754</name>
</gene>
<evidence type="ECO:0000313" key="1">
    <source>
        <dbReference type="EMBL" id="SFB61188.1"/>
    </source>
</evidence>
<organism evidence="1 2">
    <name type="scientific">Amycolatopsis marina</name>
    <dbReference type="NCBI Taxonomy" id="490629"/>
    <lineage>
        <taxon>Bacteria</taxon>
        <taxon>Bacillati</taxon>
        <taxon>Actinomycetota</taxon>
        <taxon>Actinomycetes</taxon>
        <taxon>Pseudonocardiales</taxon>
        <taxon>Pseudonocardiaceae</taxon>
        <taxon>Amycolatopsis</taxon>
    </lineage>
</organism>
<keyword evidence="2" id="KW-1185">Reference proteome</keyword>
<dbReference type="STRING" id="490629.SAMN05216266_12754"/>
<name>A0A1I1CJW1_9PSEU</name>
<evidence type="ECO:0000313" key="2">
    <source>
        <dbReference type="Proteomes" id="UP000243799"/>
    </source>
</evidence>